<feature type="compositionally biased region" description="Basic and acidic residues" evidence="2">
    <location>
        <begin position="234"/>
        <end position="248"/>
    </location>
</feature>
<evidence type="ECO:0000259" key="4">
    <source>
        <dbReference type="PROSITE" id="PS50041"/>
    </source>
</evidence>
<gene>
    <name evidence="5" type="ORF">NDU88_000429</name>
</gene>
<feature type="domain" description="C-type lectin" evidence="4">
    <location>
        <begin position="351"/>
        <end position="449"/>
    </location>
</feature>
<dbReference type="PANTHER" id="PTHR47498:SF1">
    <property type="entry name" value="C-TYPE LECTIN DOMAIN FAMILY 2 MEMBER L"/>
    <property type="match status" value="1"/>
</dbReference>
<evidence type="ECO:0000256" key="1">
    <source>
        <dbReference type="SAM" id="Coils"/>
    </source>
</evidence>
<protein>
    <recommendedName>
        <fullName evidence="4">C-type lectin domain-containing protein</fullName>
    </recommendedName>
</protein>
<keyword evidence="3" id="KW-1133">Transmembrane helix</keyword>
<feature type="compositionally biased region" description="Basic and acidic residues" evidence="2">
    <location>
        <begin position="1"/>
        <end position="11"/>
    </location>
</feature>
<reference evidence="5" key="1">
    <citation type="journal article" date="2022" name="bioRxiv">
        <title>Sequencing and chromosome-scale assembly of the giantPleurodeles waltlgenome.</title>
        <authorList>
            <person name="Brown T."/>
            <person name="Elewa A."/>
            <person name="Iarovenko S."/>
            <person name="Subramanian E."/>
            <person name="Araus A.J."/>
            <person name="Petzold A."/>
            <person name="Susuki M."/>
            <person name="Suzuki K.-i.T."/>
            <person name="Hayashi T."/>
            <person name="Toyoda A."/>
            <person name="Oliveira C."/>
            <person name="Osipova E."/>
            <person name="Leigh N.D."/>
            <person name="Simon A."/>
            <person name="Yun M.H."/>
        </authorList>
    </citation>
    <scope>NUCLEOTIDE SEQUENCE</scope>
    <source>
        <strain evidence="5">20211129_DDA</strain>
        <tissue evidence="5">Liver</tissue>
    </source>
</reference>
<evidence type="ECO:0000256" key="2">
    <source>
        <dbReference type="SAM" id="MobiDB-lite"/>
    </source>
</evidence>
<dbReference type="EMBL" id="JANPWB010000011">
    <property type="protein sequence ID" value="KAJ1121921.1"/>
    <property type="molecule type" value="Genomic_DNA"/>
</dbReference>
<feature type="transmembrane region" description="Helical" evidence="3">
    <location>
        <begin position="301"/>
        <end position="322"/>
    </location>
</feature>
<dbReference type="PROSITE" id="PS50041">
    <property type="entry name" value="C_TYPE_LECTIN_2"/>
    <property type="match status" value="1"/>
</dbReference>
<feature type="coiled-coil region" evidence="1">
    <location>
        <begin position="199"/>
        <end position="226"/>
    </location>
</feature>
<keyword evidence="3" id="KW-0472">Membrane</keyword>
<dbReference type="Pfam" id="PF00059">
    <property type="entry name" value="Lectin_C"/>
    <property type="match status" value="1"/>
</dbReference>
<feature type="region of interest" description="Disordered" evidence="2">
    <location>
        <begin position="1"/>
        <end position="20"/>
    </location>
</feature>
<dbReference type="PANTHER" id="PTHR47498">
    <property type="entry name" value="C-TYPE LECTIN DOMAIN FAMILY 2 MEMBER L"/>
    <property type="match status" value="1"/>
</dbReference>
<keyword evidence="6" id="KW-1185">Reference proteome</keyword>
<accession>A0AAV7P1B5</accession>
<dbReference type="InterPro" id="IPR001304">
    <property type="entry name" value="C-type_lectin-like"/>
</dbReference>
<dbReference type="AlphaFoldDB" id="A0AAV7P1B5"/>
<dbReference type="InterPro" id="IPR016186">
    <property type="entry name" value="C-type_lectin-like/link_sf"/>
</dbReference>
<evidence type="ECO:0000256" key="3">
    <source>
        <dbReference type="SAM" id="Phobius"/>
    </source>
</evidence>
<keyword evidence="1" id="KW-0175">Coiled coil</keyword>
<name>A0AAV7P1B5_PLEWA</name>
<feature type="region of interest" description="Disordered" evidence="2">
    <location>
        <begin position="234"/>
        <end position="257"/>
    </location>
</feature>
<dbReference type="SMART" id="SM00034">
    <property type="entry name" value="CLECT"/>
    <property type="match status" value="1"/>
</dbReference>
<dbReference type="SUPFAM" id="SSF56436">
    <property type="entry name" value="C-type lectin-like"/>
    <property type="match status" value="1"/>
</dbReference>
<proteinExistence type="predicted"/>
<organism evidence="5 6">
    <name type="scientific">Pleurodeles waltl</name>
    <name type="common">Iberian ribbed newt</name>
    <dbReference type="NCBI Taxonomy" id="8319"/>
    <lineage>
        <taxon>Eukaryota</taxon>
        <taxon>Metazoa</taxon>
        <taxon>Chordata</taxon>
        <taxon>Craniata</taxon>
        <taxon>Vertebrata</taxon>
        <taxon>Euteleostomi</taxon>
        <taxon>Amphibia</taxon>
        <taxon>Batrachia</taxon>
        <taxon>Caudata</taxon>
        <taxon>Salamandroidea</taxon>
        <taxon>Salamandridae</taxon>
        <taxon>Pleurodelinae</taxon>
        <taxon>Pleurodeles</taxon>
    </lineage>
</organism>
<evidence type="ECO:0000313" key="5">
    <source>
        <dbReference type="EMBL" id="KAJ1121921.1"/>
    </source>
</evidence>
<evidence type="ECO:0000313" key="6">
    <source>
        <dbReference type="Proteomes" id="UP001066276"/>
    </source>
</evidence>
<dbReference type="InterPro" id="IPR016187">
    <property type="entry name" value="CTDL_fold"/>
</dbReference>
<dbReference type="Proteomes" id="UP001066276">
    <property type="component" value="Chromosome 7"/>
</dbReference>
<keyword evidence="3" id="KW-0812">Transmembrane</keyword>
<dbReference type="Gene3D" id="3.10.100.10">
    <property type="entry name" value="Mannose-Binding Protein A, subunit A"/>
    <property type="match status" value="1"/>
</dbReference>
<comment type="caution">
    <text evidence="5">The sequence shown here is derived from an EMBL/GenBank/DDBJ whole genome shotgun (WGS) entry which is preliminary data.</text>
</comment>
<sequence>MDPLKTTDGETAKGAPLRGAEEEKRRFCRLKDELDRQHWTMSSNLLELALLDVKNALWRSAHVSDRKALWTEVFQWVLEKVPLRETTEGGEILGRLKQWLGLGGETDDGGTLPPLKGEMRRLSAVLEYVLDMDPPLSIVRRVSLRLRRWCKLDPESQLESDPPQRPETPLRTCLELCQALSLLRSEVFEALRNGNPGELDHLEEELEQLSQRCENLTNDVMGIREVLKGSRVNLDERGATTEAPEKTPKSSGETASEELTSLLIEEECGADARCDLKLSALEPRRARPGPSFFQGFWNSILFWRLTTFLFFALSLIGSILLLSSHTPPSVPSSRTQTPHGRDGWMPSMNKYFWNKVETSWDISSRLCLENGGRLAVLHDELKMDEIFKEFGRRYPWIGLSKSDEEFQWIDGFSLNPNMTPVYGYGDCAYLRKDGIFLNECSMRRSSLCQIEPYD</sequence>